<proteinExistence type="predicted"/>
<protein>
    <submittedName>
        <fullName evidence="1">Uncharacterized protein</fullName>
    </submittedName>
</protein>
<accession>A0A5J4T396</accession>
<gene>
    <name evidence="1" type="ORF">EZS28_051695</name>
</gene>
<reference evidence="1 2" key="1">
    <citation type="submission" date="2019-03" db="EMBL/GenBank/DDBJ databases">
        <title>Single cell metagenomics reveals metabolic interactions within the superorganism composed of flagellate Streblomastix strix and complex community of Bacteroidetes bacteria on its surface.</title>
        <authorList>
            <person name="Treitli S.C."/>
            <person name="Kolisko M."/>
            <person name="Husnik F."/>
            <person name="Keeling P."/>
            <person name="Hampl V."/>
        </authorList>
    </citation>
    <scope>NUCLEOTIDE SEQUENCE [LARGE SCALE GENOMIC DNA]</scope>
    <source>
        <strain evidence="1">ST1C</strain>
    </source>
</reference>
<feature type="non-terminal residue" evidence="1">
    <location>
        <position position="1"/>
    </location>
</feature>
<evidence type="ECO:0000313" key="2">
    <source>
        <dbReference type="Proteomes" id="UP000324800"/>
    </source>
</evidence>
<organism evidence="1 2">
    <name type="scientific">Streblomastix strix</name>
    <dbReference type="NCBI Taxonomy" id="222440"/>
    <lineage>
        <taxon>Eukaryota</taxon>
        <taxon>Metamonada</taxon>
        <taxon>Preaxostyla</taxon>
        <taxon>Oxymonadida</taxon>
        <taxon>Streblomastigidae</taxon>
        <taxon>Streblomastix</taxon>
    </lineage>
</organism>
<comment type="caution">
    <text evidence="1">The sequence shown here is derived from an EMBL/GenBank/DDBJ whole genome shotgun (WGS) entry which is preliminary data.</text>
</comment>
<dbReference type="AlphaFoldDB" id="A0A5J4T396"/>
<name>A0A5J4T396_9EUKA</name>
<sequence length="52" mass="5304">ENPTSGFDPNQSPSTPALFLLDIPRIEYNVIAGGQSLGALGSLTEVAGSATE</sequence>
<dbReference type="EMBL" id="SNRW01039329">
    <property type="protein sequence ID" value="KAA6352777.1"/>
    <property type="molecule type" value="Genomic_DNA"/>
</dbReference>
<dbReference type="Proteomes" id="UP000324800">
    <property type="component" value="Unassembled WGS sequence"/>
</dbReference>
<evidence type="ECO:0000313" key="1">
    <source>
        <dbReference type="EMBL" id="KAA6352777.1"/>
    </source>
</evidence>